<dbReference type="InterPro" id="IPR002104">
    <property type="entry name" value="Integrase_catalytic"/>
</dbReference>
<proteinExistence type="inferred from homology"/>
<evidence type="ECO:0000259" key="5">
    <source>
        <dbReference type="PROSITE" id="PS51898"/>
    </source>
</evidence>
<dbReference type="SUPFAM" id="SSF56349">
    <property type="entry name" value="DNA breaking-rejoining enzymes"/>
    <property type="match status" value="1"/>
</dbReference>
<reference evidence="7 8" key="1">
    <citation type="submission" date="2016-04" db="EMBL/GenBank/DDBJ databases">
        <title>Complete genome sequence of Bacillus oceanisediminis strain 2691.</title>
        <authorList>
            <person name="Jeong H."/>
            <person name="Kim H.J."/>
            <person name="Lee D.-W."/>
        </authorList>
    </citation>
    <scope>NUCLEOTIDE SEQUENCE [LARGE SCALE GENOMIC DNA]</scope>
    <source>
        <strain evidence="7 8">2691</strain>
    </source>
</reference>
<dbReference type="PANTHER" id="PTHR30349">
    <property type="entry name" value="PHAGE INTEGRASE-RELATED"/>
    <property type="match status" value="1"/>
</dbReference>
<evidence type="ECO:0000256" key="1">
    <source>
        <dbReference type="ARBA" id="ARBA00008857"/>
    </source>
</evidence>
<dbReference type="AlphaFoldDB" id="A0A169FLU9"/>
<dbReference type="PROSITE" id="PS51900">
    <property type="entry name" value="CB"/>
    <property type="match status" value="1"/>
</dbReference>
<gene>
    <name evidence="7" type="ORF">A361_10690</name>
</gene>
<evidence type="ECO:0000313" key="7">
    <source>
        <dbReference type="EMBL" id="AND39581.1"/>
    </source>
</evidence>
<dbReference type="EMBL" id="CP015506">
    <property type="protein sequence ID" value="AND39581.1"/>
    <property type="molecule type" value="Genomic_DNA"/>
</dbReference>
<dbReference type="Gene3D" id="1.10.443.10">
    <property type="entry name" value="Intergrase catalytic core"/>
    <property type="match status" value="1"/>
</dbReference>
<dbReference type="eggNOG" id="COG4974">
    <property type="taxonomic scope" value="Bacteria"/>
</dbReference>
<evidence type="ECO:0000256" key="3">
    <source>
        <dbReference type="ARBA" id="ARBA00023172"/>
    </source>
</evidence>
<feature type="domain" description="Core-binding (CB)" evidence="6">
    <location>
        <begin position="19"/>
        <end position="103"/>
    </location>
</feature>
<keyword evidence="2 4" id="KW-0238">DNA-binding</keyword>
<feature type="domain" description="Tyr recombinase" evidence="5">
    <location>
        <begin position="125"/>
        <end position="307"/>
    </location>
</feature>
<dbReference type="Gene3D" id="1.10.150.130">
    <property type="match status" value="1"/>
</dbReference>
<organism evidence="7 8">
    <name type="scientific">Cytobacillus oceanisediminis 2691</name>
    <dbReference type="NCBI Taxonomy" id="1196031"/>
    <lineage>
        <taxon>Bacteria</taxon>
        <taxon>Bacillati</taxon>
        <taxon>Bacillota</taxon>
        <taxon>Bacilli</taxon>
        <taxon>Bacillales</taxon>
        <taxon>Bacillaceae</taxon>
        <taxon>Cytobacillus</taxon>
    </lineage>
</organism>
<keyword evidence="3" id="KW-0233">DNA recombination</keyword>
<evidence type="ECO:0000256" key="2">
    <source>
        <dbReference type="ARBA" id="ARBA00023125"/>
    </source>
</evidence>
<dbReference type="PANTHER" id="PTHR30349:SF41">
    <property type="entry name" value="INTEGRASE_RECOMBINASE PROTEIN MJ0367-RELATED"/>
    <property type="match status" value="1"/>
</dbReference>
<dbReference type="GO" id="GO:0015074">
    <property type="term" value="P:DNA integration"/>
    <property type="evidence" value="ECO:0007669"/>
    <property type="project" value="InterPro"/>
</dbReference>
<dbReference type="InterPro" id="IPR011010">
    <property type="entry name" value="DNA_brk_join_enz"/>
</dbReference>
<dbReference type="KEGG" id="bon:A361_10690"/>
<dbReference type="Proteomes" id="UP000077856">
    <property type="component" value="Chromosome"/>
</dbReference>
<sequence>MRKGNLRRFNRKKTIEIPMTITEMFEEFMIVKKGEGLTKRTIKEHYAHFGYFKDYINREIVAEEMTTELFVGWITHMIEELDYAPATVNIRVRTMRTFLRYCYEEKAWISEPIHRRFKPIKAPVDVVESLTPEEFRRLIGAIDDTTYSGFRTKVVAFTLLDTMVRVCELVDIKRQNVDFKTLTIRLEAADTKTRQGRYVPISARTAKLLSEYMAETSDFANDYVFLSYEGERISEHTVRDNLRLYGQVAKITNKRVSPHTLRHTGALFYILNGGDPFSLQKILGHSHMNMVRRYVQMTNMDVRNQHSVHSPLNFVFK</sequence>
<protein>
    <submittedName>
        <fullName evidence="7">Integrase</fullName>
    </submittedName>
</protein>
<dbReference type="InterPro" id="IPR010998">
    <property type="entry name" value="Integrase_recombinase_N"/>
</dbReference>
<dbReference type="GO" id="GO:0006310">
    <property type="term" value="P:DNA recombination"/>
    <property type="evidence" value="ECO:0007669"/>
    <property type="project" value="UniProtKB-KW"/>
</dbReference>
<dbReference type="GO" id="GO:0003677">
    <property type="term" value="F:DNA binding"/>
    <property type="evidence" value="ECO:0007669"/>
    <property type="project" value="UniProtKB-UniRule"/>
</dbReference>
<dbReference type="InterPro" id="IPR044068">
    <property type="entry name" value="CB"/>
</dbReference>
<dbReference type="PROSITE" id="PS51898">
    <property type="entry name" value="TYR_RECOMBINASE"/>
    <property type="match status" value="1"/>
</dbReference>
<dbReference type="CDD" id="cd00397">
    <property type="entry name" value="DNA_BRE_C"/>
    <property type="match status" value="1"/>
</dbReference>
<dbReference type="Pfam" id="PF00589">
    <property type="entry name" value="Phage_integrase"/>
    <property type="match status" value="1"/>
</dbReference>
<accession>A0A169FLU9</accession>
<dbReference type="STRING" id="1196031.A361_10690"/>
<dbReference type="InterPro" id="IPR050090">
    <property type="entry name" value="Tyrosine_recombinase_XerCD"/>
</dbReference>
<evidence type="ECO:0000259" key="6">
    <source>
        <dbReference type="PROSITE" id="PS51900"/>
    </source>
</evidence>
<dbReference type="InterPro" id="IPR013762">
    <property type="entry name" value="Integrase-like_cat_sf"/>
</dbReference>
<dbReference type="RefSeq" id="WP_019381899.1">
    <property type="nucleotide sequence ID" value="NZ_CP015506.1"/>
</dbReference>
<evidence type="ECO:0000256" key="4">
    <source>
        <dbReference type="PROSITE-ProRule" id="PRU01248"/>
    </source>
</evidence>
<name>A0A169FLU9_9BACI</name>
<comment type="similarity">
    <text evidence="1">Belongs to the 'phage' integrase family.</text>
</comment>
<evidence type="ECO:0000313" key="8">
    <source>
        <dbReference type="Proteomes" id="UP000077856"/>
    </source>
</evidence>